<feature type="transmembrane region" description="Helical" evidence="6">
    <location>
        <begin position="179"/>
        <end position="203"/>
    </location>
</feature>
<keyword evidence="2" id="KW-1003">Cell membrane</keyword>
<dbReference type="PANTHER" id="PTHR30086:SF20">
    <property type="entry name" value="ARGININE EXPORTER PROTEIN ARGO-RELATED"/>
    <property type="match status" value="1"/>
</dbReference>
<dbReference type="RefSeq" id="WP_108425105.1">
    <property type="nucleotide sequence ID" value="NZ_VNIK02000005.1"/>
</dbReference>
<dbReference type="Proteomes" id="UP000319204">
    <property type="component" value="Unassembled WGS sequence"/>
</dbReference>
<dbReference type="GO" id="GO:0005886">
    <property type="term" value="C:plasma membrane"/>
    <property type="evidence" value="ECO:0007669"/>
    <property type="project" value="UniProtKB-SubCell"/>
</dbReference>
<keyword evidence="3 6" id="KW-0812">Transmembrane</keyword>
<feature type="transmembrane region" description="Helical" evidence="6">
    <location>
        <begin position="109"/>
        <end position="134"/>
    </location>
</feature>
<dbReference type="InterPro" id="IPR001123">
    <property type="entry name" value="LeuE-type"/>
</dbReference>
<dbReference type="PANTHER" id="PTHR30086">
    <property type="entry name" value="ARGININE EXPORTER PROTEIN ARGO"/>
    <property type="match status" value="1"/>
</dbReference>
<feature type="transmembrane region" description="Helical" evidence="6">
    <location>
        <begin position="71"/>
        <end position="89"/>
    </location>
</feature>
<organism evidence="7 8">
    <name type="scientific">Flagellimonas hadalis</name>
    <dbReference type="NCBI Taxonomy" id="2597517"/>
    <lineage>
        <taxon>Bacteria</taxon>
        <taxon>Pseudomonadati</taxon>
        <taxon>Bacteroidota</taxon>
        <taxon>Flavobacteriia</taxon>
        <taxon>Flavobacteriales</taxon>
        <taxon>Flavobacteriaceae</taxon>
        <taxon>Flagellimonas</taxon>
    </lineage>
</organism>
<evidence type="ECO:0000313" key="8">
    <source>
        <dbReference type="Proteomes" id="UP000319204"/>
    </source>
</evidence>
<dbReference type="OrthoDB" id="679767at2"/>
<gene>
    <name evidence="7" type="ORF">FOT42_009730</name>
</gene>
<evidence type="ECO:0000256" key="2">
    <source>
        <dbReference type="ARBA" id="ARBA00022475"/>
    </source>
</evidence>
<protein>
    <submittedName>
        <fullName evidence="7">LysE family translocator</fullName>
    </submittedName>
</protein>
<dbReference type="GO" id="GO:0015171">
    <property type="term" value="F:amino acid transmembrane transporter activity"/>
    <property type="evidence" value="ECO:0007669"/>
    <property type="project" value="TreeGrafter"/>
</dbReference>
<evidence type="ECO:0000256" key="3">
    <source>
        <dbReference type="ARBA" id="ARBA00022692"/>
    </source>
</evidence>
<evidence type="ECO:0000256" key="1">
    <source>
        <dbReference type="ARBA" id="ARBA00004651"/>
    </source>
</evidence>
<feature type="transmembrane region" description="Helical" evidence="6">
    <location>
        <begin position="39"/>
        <end position="59"/>
    </location>
</feature>
<name>A0A5N5ITK6_9FLAO</name>
<proteinExistence type="predicted"/>
<evidence type="ECO:0000313" key="7">
    <source>
        <dbReference type="EMBL" id="KAB5488882.1"/>
    </source>
</evidence>
<comment type="caution">
    <text evidence="7">The sequence shown here is derived from an EMBL/GenBank/DDBJ whole genome shotgun (WGS) entry which is preliminary data.</text>
</comment>
<comment type="subcellular location">
    <subcellularLocation>
        <location evidence="1">Cell membrane</location>
        <topology evidence="1">Multi-pass membrane protein</topology>
    </subcellularLocation>
</comment>
<keyword evidence="4 6" id="KW-1133">Transmembrane helix</keyword>
<evidence type="ECO:0000256" key="5">
    <source>
        <dbReference type="ARBA" id="ARBA00023136"/>
    </source>
</evidence>
<sequence length="218" mass="24195">MIEDIQAAIPLGLLLSFMIGPVFFVLLETSATKGFRAGVCFDVGVVVADIVFLVIAYFSSFQLLENLSNEPGLFVFGGMILLVYGIYLFAKKAKKKTTARPSKGGYVALFIKGFLLNFINIGVLAFWLGLIIVVGPSLENDPERMLVFFSTVILVYFGTDLMKIILAKQLKRYLTIERIVLITKGLGIVLIICGIVLITKGFLPKERFNLKEEIERIS</sequence>
<keyword evidence="5 6" id="KW-0472">Membrane</keyword>
<dbReference type="Pfam" id="PF01810">
    <property type="entry name" value="LysE"/>
    <property type="match status" value="1"/>
</dbReference>
<reference evidence="7" key="1">
    <citation type="submission" date="2019-10" db="EMBL/GenBank/DDBJ databases">
        <title>Muricauda hadale sp. nov., a piezophilic bacterium isolated from hadopelagic water of the Mariana Trench.</title>
        <authorList>
            <person name="Wei Y."/>
        </authorList>
    </citation>
    <scope>NUCLEOTIDE SEQUENCE [LARGE SCALE GENOMIC DNA]</scope>
    <source>
        <strain evidence="7">MT-229</strain>
    </source>
</reference>
<dbReference type="AlphaFoldDB" id="A0A5N5ITK6"/>
<evidence type="ECO:0000256" key="6">
    <source>
        <dbReference type="SAM" id="Phobius"/>
    </source>
</evidence>
<accession>A0A5N5ITK6</accession>
<feature type="transmembrane region" description="Helical" evidence="6">
    <location>
        <begin position="146"/>
        <end position="167"/>
    </location>
</feature>
<feature type="transmembrane region" description="Helical" evidence="6">
    <location>
        <begin position="6"/>
        <end position="27"/>
    </location>
</feature>
<keyword evidence="8" id="KW-1185">Reference proteome</keyword>
<evidence type="ECO:0000256" key="4">
    <source>
        <dbReference type="ARBA" id="ARBA00022989"/>
    </source>
</evidence>
<dbReference type="EMBL" id="VNIK02000005">
    <property type="protein sequence ID" value="KAB5488882.1"/>
    <property type="molecule type" value="Genomic_DNA"/>
</dbReference>